<dbReference type="InterPro" id="IPR026116">
    <property type="entry name" value="GT18_cat"/>
</dbReference>
<dbReference type="EC" id="2.4.1.155" evidence="4"/>
<dbReference type="EMBL" id="DS469532">
    <property type="protein sequence ID" value="EDO45859.1"/>
    <property type="molecule type" value="Genomic_DNA"/>
</dbReference>
<keyword evidence="10" id="KW-0333">Golgi apparatus</keyword>
<keyword evidence="16" id="KW-1185">Reference proteome</keyword>
<dbReference type="STRING" id="45351.A7RRN7"/>
<evidence type="ECO:0000256" key="3">
    <source>
        <dbReference type="ARBA" id="ARBA00007477"/>
    </source>
</evidence>
<keyword evidence="12" id="KW-0325">Glycoprotein</keyword>
<reference evidence="15 16" key="1">
    <citation type="journal article" date="2007" name="Science">
        <title>Sea anemone genome reveals ancestral eumetazoan gene repertoire and genomic organization.</title>
        <authorList>
            <person name="Putnam N.H."/>
            <person name="Srivastava M."/>
            <person name="Hellsten U."/>
            <person name="Dirks B."/>
            <person name="Chapman J."/>
            <person name="Salamov A."/>
            <person name="Terry A."/>
            <person name="Shapiro H."/>
            <person name="Lindquist E."/>
            <person name="Kapitonov V.V."/>
            <person name="Jurka J."/>
            <person name="Genikhovich G."/>
            <person name="Grigoriev I.V."/>
            <person name="Lucas S.M."/>
            <person name="Steele R.E."/>
            <person name="Finnerty J.R."/>
            <person name="Technau U."/>
            <person name="Martindale M.Q."/>
            <person name="Rokhsar D.S."/>
        </authorList>
    </citation>
    <scope>NUCLEOTIDE SEQUENCE [LARGE SCALE GENOMIC DNA]</scope>
    <source>
        <strain evidence="16">CH2 X CH6</strain>
    </source>
</reference>
<dbReference type="HOGENOM" id="CLU_108769_0_0_1"/>
<keyword evidence="9" id="KW-1133">Transmembrane helix</keyword>
<dbReference type="PANTHER" id="PTHR15075:SF2">
    <property type="entry name" value="ALPHA-1,6-MANNOSYLGLYCOPROTEIN 6-BETA-N-ACETYLGLUCOSAMINYLTRANSFERASE"/>
    <property type="match status" value="1"/>
</dbReference>
<evidence type="ECO:0000256" key="13">
    <source>
        <dbReference type="ARBA" id="ARBA00048243"/>
    </source>
</evidence>
<keyword evidence="7" id="KW-0812">Transmembrane</keyword>
<evidence type="ECO:0000259" key="14">
    <source>
        <dbReference type="Pfam" id="PF15024"/>
    </source>
</evidence>
<evidence type="ECO:0000256" key="4">
    <source>
        <dbReference type="ARBA" id="ARBA00012671"/>
    </source>
</evidence>
<feature type="non-terminal residue" evidence="15">
    <location>
        <position position="222"/>
    </location>
</feature>
<evidence type="ECO:0000256" key="12">
    <source>
        <dbReference type="ARBA" id="ARBA00023180"/>
    </source>
</evidence>
<evidence type="ECO:0000256" key="6">
    <source>
        <dbReference type="ARBA" id="ARBA00022679"/>
    </source>
</evidence>
<evidence type="ECO:0000256" key="5">
    <source>
        <dbReference type="ARBA" id="ARBA00022676"/>
    </source>
</evidence>
<comment type="subcellular location">
    <subcellularLocation>
        <location evidence="1">Golgi apparatus membrane</location>
        <topology evidence="1">Single-pass type II membrane protein</topology>
    </subcellularLocation>
</comment>
<evidence type="ECO:0000313" key="15">
    <source>
        <dbReference type="EMBL" id="EDO45859.1"/>
    </source>
</evidence>
<dbReference type="Pfam" id="PF15024">
    <property type="entry name" value="Glyco_transf_18"/>
    <property type="match status" value="1"/>
</dbReference>
<keyword evidence="8" id="KW-0735">Signal-anchor</keyword>
<dbReference type="InterPro" id="IPR052105">
    <property type="entry name" value="MGAT5_Glycosyltransferase"/>
</dbReference>
<protein>
    <recommendedName>
        <fullName evidence="4">alpha-1,6-mannosyl-glycoprotein 6-beta-N-acetylglucosaminyltransferase</fullName>
        <ecNumber evidence="4">2.4.1.155</ecNumber>
    </recommendedName>
</protein>
<comment type="catalytic activity">
    <reaction evidence="13">
        <text>N(4)-{beta-D-GlcNAc-(1-&gt;2)-[beta-D-GlcNAc-(1-&gt;4)]-alpha-D-Man-(1-&gt;3)-[beta-D-GlcNAc-(1-&gt;2)-alpha-D-Man-(1-&gt;6)]-beta-D-Man-(1-&gt;4)-beta-D-GlcNAc-(1-&gt;4)-beta-D-GlcNAc}-L-asparaginyl-[protein] + UDP-N-acetyl-alpha-D-glucosamine = N(4)-{beta-D-GlcNAc-(1-&gt;2)-[beta-D-GlcNAc-(1-&gt;4)]-alpha-D-Man-(1-&gt;3)-[beta-D-GlcNAc-(1-&gt;2)-[beta-D-GlcNAc-(1-&gt;6)]-alpha-D-Man-(1-&gt;6)]-beta-D-Man-(1-&gt;4)-beta-D-GlcNAc-(1-&gt;4)-beta-D-GlcNAc}-L-asparaginyl-[protein] + UDP + H(+)</text>
        <dbReference type="Rhea" id="RHEA:16921"/>
        <dbReference type="Rhea" id="RHEA-COMP:14374"/>
        <dbReference type="Rhea" id="RHEA-COMP:14377"/>
        <dbReference type="ChEBI" id="CHEBI:15378"/>
        <dbReference type="ChEBI" id="CHEBI:57705"/>
        <dbReference type="ChEBI" id="CHEBI:58223"/>
        <dbReference type="ChEBI" id="CHEBI:139507"/>
        <dbReference type="ChEBI" id="CHEBI:139510"/>
        <dbReference type="EC" id="2.4.1.155"/>
    </reaction>
</comment>
<evidence type="ECO:0000256" key="7">
    <source>
        <dbReference type="ARBA" id="ARBA00022692"/>
    </source>
</evidence>
<name>A7RRN7_NEMVE</name>
<evidence type="ECO:0000256" key="11">
    <source>
        <dbReference type="ARBA" id="ARBA00023136"/>
    </source>
</evidence>
<dbReference type="Proteomes" id="UP000001593">
    <property type="component" value="Unassembled WGS sequence"/>
</dbReference>
<dbReference type="PhylomeDB" id="A7RRN7"/>
<evidence type="ECO:0000256" key="9">
    <source>
        <dbReference type="ARBA" id="ARBA00022989"/>
    </source>
</evidence>
<dbReference type="OMA" id="SCEETCH"/>
<dbReference type="KEGG" id="nve:5517929"/>
<dbReference type="OrthoDB" id="5953041at2759"/>
<keyword evidence="6" id="KW-0808">Transferase</keyword>
<dbReference type="UniPathway" id="UPA00378"/>
<feature type="domain" description="Glycosyltransferase family 18 catalytic" evidence="14">
    <location>
        <begin position="1"/>
        <end position="208"/>
    </location>
</feature>
<comment type="similarity">
    <text evidence="3">Belongs to the glycosyltransferase 18 family.</text>
</comment>
<keyword evidence="5" id="KW-0328">Glycosyltransferase</keyword>
<evidence type="ECO:0000256" key="1">
    <source>
        <dbReference type="ARBA" id="ARBA00004323"/>
    </source>
</evidence>
<evidence type="ECO:0000256" key="2">
    <source>
        <dbReference type="ARBA" id="ARBA00004922"/>
    </source>
</evidence>
<accession>A7RRN7</accession>
<sequence>VGLGSPLEDMAPLRALSKGCVFINPKFDPPRDRLNTPELADKPSLRKLTSQQPYLEKFVAKPHAVTLDLGNSSQIEAAIKRIAKTKVRPIIPFEFTTEGLLERLNAYIINQDFCQNSQWPPATELRVKISFPGDSCIKTCSDSGLVCEPELFHAIESRRIHGCRIKELHKLLVAPAKAFNSTVCMLQKQPLLYSCSASDASYRRVCPCRTRHPQQRALCANC</sequence>
<organism evidence="15 16">
    <name type="scientific">Nematostella vectensis</name>
    <name type="common">Starlet sea anemone</name>
    <dbReference type="NCBI Taxonomy" id="45351"/>
    <lineage>
        <taxon>Eukaryota</taxon>
        <taxon>Metazoa</taxon>
        <taxon>Cnidaria</taxon>
        <taxon>Anthozoa</taxon>
        <taxon>Hexacorallia</taxon>
        <taxon>Actiniaria</taxon>
        <taxon>Edwardsiidae</taxon>
        <taxon>Nematostella</taxon>
    </lineage>
</organism>
<dbReference type="GO" id="GO:0000139">
    <property type="term" value="C:Golgi membrane"/>
    <property type="evidence" value="ECO:0007669"/>
    <property type="project" value="UniProtKB-SubCell"/>
</dbReference>
<proteinExistence type="inferred from homology"/>
<evidence type="ECO:0000256" key="8">
    <source>
        <dbReference type="ARBA" id="ARBA00022968"/>
    </source>
</evidence>
<dbReference type="eggNOG" id="ENOG502QTNG">
    <property type="taxonomic scope" value="Eukaryota"/>
</dbReference>
<dbReference type="PANTHER" id="PTHR15075">
    <property type="entry name" value="ALPHA-MANNOSIDE BETA-1,6-N-ACETYLGLUCOSAMINYLTRANSFERASE"/>
    <property type="match status" value="1"/>
</dbReference>
<dbReference type="AlphaFoldDB" id="A7RRN7"/>
<evidence type="ECO:0000256" key="10">
    <source>
        <dbReference type="ARBA" id="ARBA00023034"/>
    </source>
</evidence>
<comment type="pathway">
    <text evidence="2">Protein modification; protein glycosylation.</text>
</comment>
<evidence type="ECO:0000313" key="16">
    <source>
        <dbReference type="Proteomes" id="UP000001593"/>
    </source>
</evidence>
<gene>
    <name evidence="15" type="ORF">NEMVEDRAFT_v1g91074</name>
</gene>
<keyword evidence="11" id="KW-0472">Membrane</keyword>
<dbReference type="InParanoid" id="A7RRN7"/>
<dbReference type="GO" id="GO:0030144">
    <property type="term" value="F:alpha-1,6-mannosylglycoprotein 6-beta-N-acetylglucosaminyltransferase activity"/>
    <property type="evidence" value="ECO:0007669"/>
    <property type="project" value="UniProtKB-EC"/>
</dbReference>